<sequence length="296" mass="31899">MAGGEAVNWRVLAYAALPLVLWRILPVWAVLALCLLFGVTAWRTGLAPMRFVLGLLLILAVHSSAFLEGLSGGWLADLIPLFALMGLACLALWLVGRAADDAEEKDSRSWLFLLPLALLAPHPLALVSLSSALLLRQGPDLPLLSVQTAATGERSGWLSWGPALAVVFLLSFALPSQSLWQVADQALWVQAGLDQGGKRIYRQNVCRQFYKDGTWAMYVGNGDGHWKEVNPASCTGRKPESQSTPKEEAKSLLGTGHRRSLAVVGLLLLAYLLAAWPPPSPPGCASYAEQASRGWA</sequence>
<feature type="transmembrane region" description="Helical" evidence="2">
    <location>
        <begin position="79"/>
        <end position="99"/>
    </location>
</feature>
<keyword evidence="2" id="KW-0812">Transmembrane</keyword>
<protein>
    <submittedName>
        <fullName evidence="3">Uncharacterized protein</fullName>
    </submittedName>
</protein>
<keyword evidence="2" id="KW-1133">Transmembrane helix</keyword>
<evidence type="ECO:0000256" key="1">
    <source>
        <dbReference type="SAM" id="MobiDB-lite"/>
    </source>
</evidence>
<comment type="caution">
    <text evidence="3">The sequence shown here is derived from an EMBL/GenBank/DDBJ whole genome shotgun (WGS) entry which is preliminary data.</text>
</comment>
<feature type="transmembrane region" description="Helical" evidence="2">
    <location>
        <begin position="20"/>
        <end position="39"/>
    </location>
</feature>
<evidence type="ECO:0000313" key="4">
    <source>
        <dbReference type="Proteomes" id="UP000632154"/>
    </source>
</evidence>
<feature type="transmembrane region" description="Helical" evidence="2">
    <location>
        <begin position="260"/>
        <end position="277"/>
    </location>
</feature>
<organism evidence="3 4">
    <name type="scientific">Deinococcus piscis</name>
    <dbReference type="NCBI Taxonomy" id="394230"/>
    <lineage>
        <taxon>Bacteria</taxon>
        <taxon>Thermotogati</taxon>
        <taxon>Deinococcota</taxon>
        <taxon>Deinococci</taxon>
        <taxon>Deinococcales</taxon>
        <taxon>Deinococcaceae</taxon>
        <taxon>Deinococcus</taxon>
    </lineage>
</organism>
<feature type="transmembrane region" description="Helical" evidence="2">
    <location>
        <begin position="51"/>
        <end position="67"/>
    </location>
</feature>
<feature type="transmembrane region" description="Helical" evidence="2">
    <location>
        <begin position="111"/>
        <end position="135"/>
    </location>
</feature>
<gene>
    <name evidence="3" type="ORF">GCM10017783_05010</name>
</gene>
<proteinExistence type="predicted"/>
<keyword evidence="4" id="KW-1185">Reference proteome</keyword>
<name>A0ABQ3JYN9_9DEIO</name>
<feature type="compositionally biased region" description="Basic and acidic residues" evidence="1">
    <location>
        <begin position="237"/>
        <end position="250"/>
    </location>
</feature>
<evidence type="ECO:0000313" key="3">
    <source>
        <dbReference type="EMBL" id="GHF96141.1"/>
    </source>
</evidence>
<dbReference type="EMBL" id="BNAL01000004">
    <property type="protein sequence ID" value="GHF96141.1"/>
    <property type="molecule type" value="Genomic_DNA"/>
</dbReference>
<keyword evidence="2" id="KW-0472">Membrane</keyword>
<dbReference type="Proteomes" id="UP000632154">
    <property type="component" value="Unassembled WGS sequence"/>
</dbReference>
<feature type="region of interest" description="Disordered" evidence="1">
    <location>
        <begin position="233"/>
        <end position="252"/>
    </location>
</feature>
<accession>A0ABQ3JYN9</accession>
<feature type="transmembrane region" description="Helical" evidence="2">
    <location>
        <begin position="155"/>
        <end position="174"/>
    </location>
</feature>
<reference evidence="4" key="1">
    <citation type="journal article" date="2019" name="Int. J. Syst. Evol. Microbiol.">
        <title>The Global Catalogue of Microorganisms (GCM) 10K type strain sequencing project: providing services to taxonomists for standard genome sequencing and annotation.</title>
        <authorList>
            <consortium name="The Broad Institute Genomics Platform"/>
            <consortium name="The Broad Institute Genome Sequencing Center for Infectious Disease"/>
            <person name="Wu L."/>
            <person name="Ma J."/>
        </authorList>
    </citation>
    <scope>NUCLEOTIDE SEQUENCE [LARGE SCALE GENOMIC DNA]</scope>
    <source>
        <strain evidence="4">CGMCC 1.18439</strain>
    </source>
</reference>
<evidence type="ECO:0000256" key="2">
    <source>
        <dbReference type="SAM" id="Phobius"/>
    </source>
</evidence>